<evidence type="ECO:0000313" key="1">
    <source>
        <dbReference type="EMBL" id="QDJ96812.1"/>
    </source>
</evidence>
<evidence type="ECO:0000313" key="2">
    <source>
        <dbReference type="Proteomes" id="UP000317703"/>
    </source>
</evidence>
<name>A0A514TUX1_9CAUD</name>
<sequence>MNVTSAFNRGCGGSLSSEAAQVYDSFMGNMLQKYENLTGWLSETVDSVKKAHSNFMSSKMWEFSNRIGRTGHYVGRFEIGYLSEVHFQQQATGFMRNYIMANPNMMALYETEQVSGYGGDFSDLCSGIGHGNYYYDKAMDGLVTQNESDQYFYRTYHNSMDEGTHLSPRERFDIQRTWRATDHHIKNLFDSSNIAGGNILTLEEVEERRKAEEDKE</sequence>
<protein>
    <submittedName>
        <fullName evidence="1">Uncharacterized protein</fullName>
    </submittedName>
</protein>
<proteinExistence type="predicted"/>
<reference evidence="1" key="1">
    <citation type="submission" date="2019-06" db="EMBL/GenBank/DDBJ databases">
        <title>Complete genome sequence of Aeromonas hydrophila bacteriophage PS1.</title>
        <authorList>
            <person name="Rai S."/>
            <person name="Tyagi A."/>
            <person name="Kumar N."/>
            <person name="Singh N."/>
        </authorList>
    </citation>
    <scope>NUCLEOTIDE SEQUENCE [LARGE SCALE GENOMIC DNA]</scope>
</reference>
<keyword evidence="2" id="KW-1185">Reference proteome</keyword>
<organism evidence="1 2">
    <name type="scientific">Aeromonas phage PS1</name>
    <dbReference type="NCBI Taxonomy" id="2591406"/>
    <lineage>
        <taxon>Viruses</taxon>
        <taxon>Duplodnaviria</taxon>
        <taxon>Heunggongvirae</taxon>
        <taxon>Uroviricota</taxon>
        <taxon>Caudoviricetes</taxon>
        <taxon>Chimalliviridae</taxon>
        <taxon>Ferozepurvirus</taxon>
        <taxon>Ferozepurvirus PS1</taxon>
    </lineage>
</organism>
<gene>
    <name evidence="1" type="ORF">PS1_0053</name>
</gene>
<dbReference type="EMBL" id="MN032614">
    <property type="protein sequence ID" value="QDJ96812.1"/>
    <property type="molecule type" value="Genomic_DNA"/>
</dbReference>
<accession>A0A514TUX1</accession>
<dbReference type="Proteomes" id="UP000317703">
    <property type="component" value="Segment"/>
</dbReference>